<evidence type="ECO:0000313" key="2">
    <source>
        <dbReference type="Proteomes" id="UP000501690"/>
    </source>
</evidence>
<proteinExistence type="predicted"/>
<evidence type="ECO:0000313" key="1">
    <source>
        <dbReference type="EMBL" id="QCE03693.1"/>
    </source>
</evidence>
<organism evidence="1 2">
    <name type="scientific">Vigna unguiculata</name>
    <name type="common">Cowpea</name>
    <dbReference type="NCBI Taxonomy" id="3917"/>
    <lineage>
        <taxon>Eukaryota</taxon>
        <taxon>Viridiplantae</taxon>
        <taxon>Streptophyta</taxon>
        <taxon>Embryophyta</taxon>
        <taxon>Tracheophyta</taxon>
        <taxon>Spermatophyta</taxon>
        <taxon>Magnoliopsida</taxon>
        <taxon>eudicotyledons</taxon>
        <taxon>Gunneridae</taxon>
        <taxon>Pentapetalae</taxon>
        <taxon>rosids</taxon>
        <taxon>fabids</taxon>
        <taxon>Fabales</taxon>
        <taxon>Fabaceae</taxon>
        <taxon>Papilionoideae</taxon>
        <taxon>50 kb inversion clade</taxon>
        <taxon>NPAAA clade</taxon>
        <taxon>indigoferoid/millettioid clade</taxon>
        <taxon>Phaseoleae</taxon>
        <taxon>Vigna</taxon>
    </lineage>
</organism>
<gene>
    <name evidence="1" type="ORF">DEO72_LG8g1718</name>
</gene>
<name>A0A4D6MQJ8_VIGUN</name>
<reference evidence="1 2" key="1">
    <citation type="submission" date="2019-04" db="EMBL/GenBank/DDBJ databases">
        <title>An improved genome assembly and genetic linkage map for asparagus bean, Vigna unguiculata ssp. sesquipedialis.</title>
        <authorList>
            <person name="Xia Q."/>
            <person name="Zhang R."/>
            <person name="Dong Y."/>
        </authorList>
    </citation>
    <scope>NUCLEOTIDE SEQUENCE [LARGE SCALE GENOMIC DNA]</scope>
    <source>
        <tissue evidence="1">Leaf</tissue>
    </source>
</reference>
<sequence length="73" mass="8340">MHQNSPLLNLASPPSSLILILPQLYRRTRFNPLIFSFFSSCSSNIYDAKISTVQMHLISRVKVYSILILPLPH</sequence>
<dbReference type="Proteomes" id="UP000501690">
    <property type="component" value="Linkage Group LG8"/>
</dbReference>
<dbReference type="EMBL" id="CP039352">
    <property type="protein sequence ID" value="QCE03693.1"/>
    <property type="molecule type" value="Genomic_DNA"/>
</dbReference>
<dbReference type="AlphaFoldDB" id="A0A4D6MQJ8"/>
<protein>
    <submittedName>
        <fullName evidence="1">Uncharacterized protein</fullName>
    </submittedName>
</protein>
<keyword evidence="2" id="KW-1185">Reference proteome</keyword>
<accession>A0A4D6MQJ8</accession>